<dbReference type="SMART" id="SM00354">
    <property type="entry name" value="HTH_LACI"/>
    <property type="match status" value="1"/>
</dbReference>
<dbReference type="PANTHER" id="PTHR30146">
    <property type="entry name" value="LACI-RELATED TRANSCRIPTIONAL REPRESSOR"/>
    <property type="match status" value="1"/>
</dbReference>
<comment type="caution">
    <text evidence="5">The sequence shown here is derived from an EMBL/GenBank/DDBJ whole genome shotgun (WGS) entry which is preliminary data.</text>
</comment>
<dbReference type="InterPro" id="IPR028082">
    <property type="entry name" value="Peripla_BP_I"/>
</dbReference>
<proteinExistence type="predicted"/>
<dbReference type="RefSeq" id="WP_116624588.1">
    <property type="nucleotide sequence ID" value="NZ_QURN01000010.1"/>
</dbReference>
<evidence type="ECO:0000256" key="1">
    <source>
        <dbReference type="ARBA" id="ARBA00023015"/>
    </source>
</evidence>
<dbReference type="Pfam" id="PF13377">
    <property type="entry name" value="Peripla_BP_3"/>
    <property type="match status" value="1"/>
</dbReference>
<dbReference type="GO" id="GO:0003700">
    <property type="term" value="F:DNA-binding transcription factor activity"/>
    <property type="evidence" value="ECO:0007669"/>
    <property type="project" value="TreeGrafter"/>
</dbReference>
<dbReference type="Pfam" id="PF00356">
    <property type="entry name" value="LacI"/>
    <property type="match status" value="1"/>
</dbReference>
<evidence type="ECO:0000313" key="5">
    <source>
        <dbReference type="EMBL" id="RFC67007.1"/>
    </source>
</evidence>
<dbReference type="Gene3D" id="3.40.50.2300">
    <property type="match status" value="2"/>
</dbReference>
<dbReference type="GO" id="GO:0000976">
    <property type="term" value="F:transcription cis-regulatory region binding"/>
    <property type="evidence" value="ECO:0007669"/>
    <property type="project" value="TreeGrafter"/>
</dbReference>
<dbReference type="SUPFAM" id="SSF47413">
    <property type="entry name" value="lambda repressor-like DNA-binding domains"/>
    <property type="match status" value="1"/>
</dbReference>
<evidence type="ECO:0000256" key="3">
    <source>
        <dbReference type="ARBA" id="ARBA00023163"/>
    </source>
</evidence>
<dbReference type="CDD" id="cd01392">
    <property type="entry name" value="HTH_LacI"/>
    <property type="match status" value="1"/>
</dbReference>
<dbReference type="PROSITE" id="PS50932">
    <property type="entry name" value="HTH_LACI_2"/>
    <property type="match status" value="1"/>
</dbReference>
<keyword evidence="6" id="KW-1185">Reference proteome</keyword>
<reference evidence="6" key="1">
    <citation type="submission" date="2018-08" db="EMBL/GenBank/DDBJ databases">
        <authorList>
            <person name="Im W.T."/>
        </authorList>
    </citation>
    <scope>NUCLEOTIDE SEQUENCE [LARGE SCALE GENOMIC DNA]</scope>
    <source>
        <strain evidence="6">LA-28</strain>
    </source>
</reference>
<dbReference type="InterPro" id="IPR010982">
    <property type="entry name" value="Lambda_DNA-bd_dom_sf"/>
</dbReference>
<organism evidence="5 6">
    <name type="scientific">Mesorhizobium denitrificans</name>
    <dbReference type="NCBI Taxonomy" id="2294114"/>
    <lineage>
        <taxon>Bacteria</taxon>
        <taxon>Pseudomonadati</taxon>
        <taxon>Pseudomonadota</taxon>
        <taxon>Alphaproteobacteria</taxon>
        <taxon>Hyphomicrobiales</taxon>
        <taxon>Phyllobacteriaceae</taxon>
        <taxon>Mesorhizobium</taxon>
    </lineage>
</organism>
<dbReference type="InterPro" id="IPR046335">
    <property type="entry name" value="LacI/GalR-like_sensor"/>
</dbReference>
<dbReference type="SUPFAM" id="SSF53822">
    <property type="entry name" value="Periplasmic binding protein-like I"/>
    <property type="match status" value="1"/>
</dbReference>
<keyword evidence="3" id="KW-0804">Transcription</keyword>
<dbReference type="CDD" id="cd06267">
    <property type="entry name" value="PBP1_LacI_sugar_binding-like"/>
    <property type="match status" value="1"/>
</dbReference>
<dbReference type="InterPro" id="IPR000843">
    <property type="entry name" value="HTH_LacI"/>
</dbReference>
<evidence type="ECO:0000313" key="6">
    <source>
        <dbReference type="Proteomes" id="UP000262379"/>
    </source>
</evidence>
<dbReference type="PANTHER" id="PTHR30146:SF109">
    <property type="entry name" value="HTH-TYPE TRANSCRIPTIONAL REGULATOR GALS"/>
    <property type="match status" value="1"/>
</dbReference>
<protein>
    <submittedName>
        <fullName evidence="5">LacI family transcriptional regulator</fullName>
    </submittedName>
</protein>
<dbReference type="Gene3D" id="1.10.260.40">
    <property type="entry name" value="lambda repressor-like DNA-binding domains"/>
    <property type="match status" value="1"/>
</dbReference>
<accession>A0A371XCP5</accession>
<dbReference type="Proteomes" id="UP000262379">
    <property type="component" value="Unassembled WGS sequence"/>
</dbReference>
<gene>
    <name evidence="5" type="ORF">DY251_14330</name>
</gene>
<feature type="domain" description="HTH lacI-type" evidence="4">
    <location>
        <begin position="4"/>
        <end position="60"/>
    </location>
</feature>
<keyword evidence="2" id="KW-0238">DNA-binding</keyword>
<name>A0A371XCP5_9HYPH</name>
<dbReference type="EMBL" id="QURN01000010">
    <property type="protein sequence ID" value="RFC67007.1"/>
    <property type="molecule type" value="Genomic_DNA"/>
</dbReference>
<dbReference type="AlphaFoldDB" id="A0A371XCP5"/>
<sequence length="356" mass="38121">MKKVTSYDVASKAGVSRATVSLVLNGSTAVSISPETRSRVLEVAKELNYQPNRAGRMLVRGRTETLGIVVTDPVLLAVDGFIALLLQAVIAKSREDGYRVMIDYIGNDGQKTYRDLINEGAVDGLLVISPRVGDADLLAVVESGFPVVLIGSINHPGEVSSMIQTENAFAEIVDHLTGLGHERIAYVSFGPAGIAAADQRIEYYRTALSTKGLEYDPALVVHAAYSARSGKIATSRLLQESDLAPTAIIAGNDTIAIGVLSAVAETGLGVPEDISVVGFDDLPISTCLLPPLTTVHHDIVQRARSAVETLILRVRGQPTATRQLELPTSLIIRESTGPVRESAYQRAEQDQLSRKR</sequence>
<evidence type="ECO:0000259" key="4">
    <source>
        <dbReference type="PROSITE" id="PS50932"/>
    </source>
</evidence>
<evidence type="ECO:0000256" key="2">
    <source>
        <dbReference type="ARBA" id="ARBA00023125"/>
    </source>
</evidence>
<keyword evidence="1" id="KW-0805">Transcription regulation</keyword>